<feature type="transmembrane region" description="Helical" evidence="6">
    <location>
        <begin position="345"/>
        <end position="365"/>
    </location>
</feature>
<dbReference type="InterPro" id="IPR051856">
    <property type="entry name" value="CSR-E3_Ligase_Protein"/>
</dbReference>
<feature type="transmembrane region" description="Helical" evidence="6">
    <location>
        <begin position="439"/>
        <end position="456"/>
    </location>
</feature>
<protein>
    <submittedName>
        <fullName evidence="10">Uncharacterized protein</fullName>
    </submittedName>
</protein>
<feature type="domain" description="Dendritic cell-specific transmembrane protein-like" evidence="7">
    <location>
        <begin position="294"/>
        <end position="484"/>
    </location>
</feature>
<feature type="domain" description="E3 ubiquitin-protein ligase DCST1-like C-terminal" evidence="8">
    <location>
        <begin position="542"/>
        <end position="583"/>
    </location>
</feature>
<evidence type="ECO:0000313" key="9">
    <source>
        <dbReference type="EMBL" id="JAS08599.1"/>
    </source>
</evidence>
<evidence type="ECO:0000256" key="6">
    <source>
        <dbReference type="SAM" id="Phobius"/>
    </source>
</evidence>
<keyword evidence="4 6" id="KW-0472">Membrane</keyword>
<name>A0A1B6D5F6_9HEMI</name>
<dbReference type="Pfam" id="PF26037">
    <property type="entry name" value="zf-RING_DCST1_C"/>
    <property type="match status" value="1"/>
</dbReference>
<evidence type="ECO:0000256" key="1">
    <source>
        <dbReference type="ARBA" id="ARBA00004141"/>
    </source>
</evidence>
<dbReference type="GO" id="GO:0016020">
    <property type="term" value="C:membrane"/>
    <property type="evidence" value="ECO:0007669"/>
    <property type="project" value="UniProtKB-SubCell"/>
</dbReference>
<evidence type="ECO:0000259" key="8">
    <source>
        <dbReference type="Pfam" id="PF26037"/>
    </source>
</evidence>
<dbReference type="PANTHER" id="PTHR21041:SF17">
    <property type="entry name" value="E3 UBIQUITIN-PROTEIN LIGASE DCST1"/>
    <property type="match status" value="1"/>
</dbReference>
<evidence type="ECO:0000256" key="3">
    <source>
        <dbReference type="ARBA" id="ARBA00022989"/>
    </source>
</evidence>
<keyword evidence="3 6" id="KW-1133">Transmembrane helix</keyword>
<feature type="transmembrane region" description="Helical" evidence="6">
    <location>
        <begin position="258"/>
        <end position="279"/>
    </location>
</feature>
<keyword evidence="2 6" id="KW-0812">Transmembrane</keyword>
<dbReference type="InterPro" id="IPR012858">
    <property type="entry name" value="DC_STAMP-like"/>
</dbReference>
<dbReference type="EMBL" id="GEDC01028699">
    <property type="protein sequence ID" value="JAS08599.1"/>
    <property type="molecule type" value="Transcribed_RNA"/>
</dbReference>
<feature type="region of interest" description="Disordered" evidence="5">
    <location>
        <begin position="90"/>
        <end position="120"/>
    </location>
</feature>
<dbReference type="PANTHER" id="PTHR21041">
    <property type="entry name" value="DENDRITIC CELL-SPECIFIC TRANSMEMBRANE PROTEIN"/>
    <property type="match status" value="1"/>
</dbReference>
<dbReference type="Pfam" id="PF07782">
    <property type="entry name" value="DC_STAMP"/>
    <property type="match status" value="1"/>
</dbReference>
<dbReference type="AlphaFoldDB" id="A0A1B6D5F6"/>
<evidence type="ECO:0000256" key="5">
    <source>
        <dbReference type="SAM" id="MobiDB-lite"/>
    </source>
</evidence>
<comment type="subcellular location">
    <subcellularLocation>
        <location evidence="1">Membrane</location>
        <topology evidence="1">Multi-pass membrane protein</topology>
    </subcellularLocation>
</comment>
<gene>
    <name evidence="10" type="ORF">g.17857</name>
    <name evidence="9" type="ORF">g.17859</name>
</gene>
<evidence type="ECO:0000256" key="4">
    <source>
        <dbReference type="ARBA" id="ARBA00023136"/>
    </source>
</evidence>
<organism evidence="10">
    <name type="scientific">Clastoptera arizonana</name>
    <name type="common">Arizona spittle bug</name>
    <dbReference type="NCBI Taxonomy" id="38151"/>
    <lineage>
        <taxon>Eukaryota</taxon>
        <taxon>Metazoa</taxon>
        <taxon>Ecdysozoa</taxon>
        <taxon>Arthropoda</taxon>
        <taxon>Hexapoda</taxon>
        <taxon>Insecta</taxon>
        <taxon>Pterygota</taxon>
        <taxon>Neoptera</taxon>
        <taxon>Paraneoptera</taxon>
        <taxon>Hemiptera</taxon>
        <taxon>Auchenorrhyncha</taxon>
        <taxon>Cercopoidea</taxon>
        <taxon>Clastopteridae</taxon>
        <taxon>Clastoptera</taxon>
    </lineage>
</organism>
<evidence type="ECO:0000259" key="7">
    <source>
        <dbReference type="Pfam" id="PF07782"/>
    </source>
</evidence>
<sequence length="617" mass="72292">MIIGYLIAGPYDNTVRNFREAGRSMSCTSVLLFNMTKLSYEVFIKPFKDAITGVKIDTSNLKDALTQVRDVVDPISQEIEGNENQKYLEEKNDYMDEKQGDTKRTDEIKQKYKESSSNDEGENFEKKYFKKLETRCQNLISGAERKCQNIFQNLYEKCEDTVHWLFSWLICSPMKITFLCNIVNVLGGDDACDPTNDLSSGFGDGYIKAKQMESDLKNQFAKPLMKYKKLKLPYLVDVKSTYMISAEIIHDLSSKKKFVDLFLVFFKRIVAFAFIFVIFKAENYLERYLKDIDFDNIYITAEFRKLDAVRYEKHKLTLLPLKGCEKNEFIDPYSFALGKLEKQSMFADLYSILLLLIICLVLFFFDHLTYVGLSEAHYIFKFNVVAEATNDVNLEIKGTGFVAVMFRSFFKGFKFQKHLTVNLSNEECLPRPYKLEFKYYFKVFGTTGAVYGLSLFNPYINRLRRSICAFFYPKKEKERILALYHKTLVQRVHNTKMISNNIANFARDGKLYGDDTLNFLYHLRKKYPKIFWWLVWFPAGRRHCLICDVPEERTVLHLKCHTCKSRYCYQCWNEISKTCQVCLARSPLEGASSPRARRSRFKHRNENVQVISEKRSN</sequence>
<feature type="compositionally biased region" description="Basic and acidic residues" evidence="5">
    <location>
        <begin position="90"/>
        <end position="116"/>
    </location>
</feature>
<proteinExistence type="predicted"/>
<accession>A0A1B6D5F6</accession>
<evidence type="ECO:0000256" key="2">
    <source>
        <dbReference type="ARBA" id="ARBA00022692"/>
    </source>
</evidence>
<dbReference type="InterPro" id="IPR058842">
    <property type="entry name" value="DCST1_C"/>
</dbReference>
<evidence type="ECO:0000313" key="10">
    <source>
        <dbReference type="EMBL" id="JAS20795.1"/>
    </source>
</evidence>
<dbReference type="EMBL" id="GEDC01016503">
    <property type="protein sequence ID" value="JAS20795.1"/>
    <property type="molecule type" value="Transcribed_RNA"/>
</dbReference>
<reference evidence="10" key="1">
    <citation type="submission" date="2015-12" db="EMBL/GenBank/DDBJ databases">
        <title>De novo transcriptome assembly of four potential Pierce s Disease insect vectors from Arizona vineyards.</title>
        <authorList>
            <person name="Tassone E.E."/>
        </authorList>
    </citation>
    <scope>NUCLEOTIDE SEQUENCE</scope>
</reference>